<protein>
    <submittedName>
        <fullName evidence="8">DoxX</fullName>
    </submittedName>
</protein>
<dbReference type="RefSeq" id="WP_011522724.1">
    <property type="nucleotide sequence ID" value="NC_008009.1"/>
</dbReference>
<dbReference type="OrthoDB" id="346004at2"/>
<accession>Q1IQC7</accession>
<dbReference type="HOGENOM" id="CLU_058421_3_4_0"/>
<dbReference type="STRING" id="204669.Acid345_1922"/>
<dbReference type="EMBL" id="CP000360">
    <property type="protein sequence ID" value="ABF40923.1"/>
    <property type="molecule type" value="Genomic_DNA"/>
</dbReference>
<keyword evidence="9" id="KW-1185">Reference proteome</keyword>
<dbReference type="InterPro" id="IPR032808">
    <property type="entry name" value="DoxX"/>
</dbReference>
<dbReference type="GO" id="GO:0005886">
    <property type="term" value="C:plasma membrane"/>
    <property type="evidence" value="ECO:0007669"/>
    <property type="project" value="UniProtKB-SubCell"/>
</dbReference>
<evidence type="ECO:0000256" key="2">
    <source>
        <dbReference type="ARBA" id="ARBA00006679"/>
    </source>
</evidence>
<dbReference type="PANTHER" id="PTHR33452">
    <property type="entry name" value="OXIDOREDUCTASE CATD-RELATED"/>
    <property type="match status" value="1"/>
</dbReference>
<feature type="transmembrane region" description="Helical" evidence="7">
    <location>
        <begin position="53"/>
        <end position="75"/>
    </location>
</feature>
<sequence length="149" mass="15871">MIRKLLATSDDSVLTALRLVLGIVMFAHGAQKVLGWFGGYGYSGTMQFFTGTLHIPAPLGILSMVAEFAGSLGLIVGLLGRVAALGILVNMVVAVLKAHAPNGFFMNWAGNQKGEGFEFHLLAIVIALAILVRGSGAFSIDRWITRDRV</sequence>
<evidence type="ECO:0000256" key="1">
    <source>
        <dbReference type="ARBA" id="ARBA00004651"/>
    </source>
</evidence>
<feature type="transmembrane region" description="Helical" evidence="7">
    <location>
        <begin position="82"/>
        <end position="100"/>
    </location>
</feature>
<evidence type="ECO:0000256" key="4">
    <source>
        <dbReference type="ARBA" id="ARBA00022692"/>
    </source>
</evidence>
<keyword evidence="3" id="KW-1003">Cell membrane</keyword>
<evidence type="ECO:0000313" key="8">
    <source>
        <dbReference type="EMBL" id="ABF40923.1"/>
    </source>
</evidence>
<dbReference type="AlphaFoldDB" id="Q1IQC7"/>
<keyword evidence="5 7" id="KW-1133">Transmembrane helix</keyword>
<dbReference type="InterPro" id="IPR051907">
    <property type="entry name" value="DoxX-like_oxidoreductase"/>
</dbReference>
<dbReference type="PANTHER" id="PTHR33452:SF1">
    <property type="entry name" value="INNER MEMBRANE PROTEIN YPHA-RELATED"/>
    <property type="match status" value="1"/>
</dbReference>
<evidence type="ECO:0000313" key="9">
    <source>
        <dbReference type="Proteomes" id="UP000002432"/>
    </source>
</evidence>
<gene>
    <name evidence="8" type="ordered locus">Acid345_1922</name>
</gene>
<organism evidence="8 9">
    <name type="scientific">Koribacter versatilis (strain Ellin345)</name>
    <dbReference type="NCBI Taxonomy" id="204669"/>
    <lineage>
        <taxon>Bacteria</taxon>
        <taxon>Pseudomonadati</taxon>
        <taxon>Acidobacteriota</taxon>
        <taxon>Terriglobia</taxon>
        <taxon>Terriglobales</taxon>
        <taxon>Candidatus Korobacteraceae</taxon>
        <taxon>Candidatus Korobacter</taxon>
    </lineage>
</organism>
<name>Q1IQC7_KORVE</name>
<evidence type="ECO:0000256" key="7">
    <source>
        <dbReference type="SAM" id="Phobius"/>
    </source>
</evidence>
<feature type="transmembrane region" description="Helical" evidence="7">
    <location>
        <begin position="120"/>
        <end position="140"/>
    </location>
</feature>
<dbReference type="Proteomes" id="UP000002432">
    <property type="component" value="Chromosome"/>
</dbReference>
<evidence type="ECO:0000256" key="6">
    <source>
        <dbReference type="ARBA" id="ARBA00023136"/>
    </source>
</evidence>
<comment type="subcellular location">
    <subcellularLocation>
        <location evidence="1">Cell membrane</location>
        <topology evidence="1">Multi-pass membrane protein</topology>
    </subcellularLocation>
</comment>
<comment type="similarity">
    <text evidence="2">Belongs to the DoxX family.</text>
</comment>
<evidence type="ECO:0000256" key="5">
    <source>
        <dbReference type="ARBA" id="ARBA00022989"/>
    </source>
</evidence>
<proteinExistence type="inferred from homology"/>
<evidence type="ECO:0000256" key="3">
    <source>
        <dbReference type="ARBA" id="ARBA00022475"/>
    </source>
</evidence>
<dbReference type="eggNOG" id="COG2259">
    <property type="taxonomic scope" value="Bacteria"/>
</dbReference>
<dbReference type="EnsemblBacteria" id="ABF40923">
    <property type="protein sequence ID" value="ABF40923"/>
    <property type="gene ID" value="Acid345_1922"/>
</dbReference>
<reference evidence="8 9" key="1">
    <citation type="journal article" date="2009" name="Appl. Environ. Microbiol.">
        <title>Three genomes from the phylum Acidobacteria provide insight into the lifestyles of these microorganisms in soils.</title>
        <authorList>
            <person name="Ward N.L."/>
            <person name="Challacombe J.F."/>
            <person name="Janssen P.H."/>
            <person name="Henrissat B."/>
            <person name="Coutinho P.M."/>
            <person name="Wu M."/>
            <person name="Xie G."/>
            <person name="Haft D.H."/>
            <person name="Sait M."/>
            <person name="Badger J."/>
            <person name="Barabote R.D."/>
            <person name="Bradley B."/>
            <person name="Brettin T.S."/>
            <person name="Brinkac L.M."/>
            <person name="Bruce D."/>
            <person name="Creasy T."/>
            <person name="Daugherty S.C."/>
            <person name="Davidsen T.M."/>
            <person name="DeBoy R.T."/>
            <person name="Detter J.C."/>
            <person name="Dodson R.J."/>
            <person name="Durkin A.S."/>
            <person name="Ganapathy A."/>
            <person name="Gwinn-Giglio M."/>
            <person name="Han C.S."/>
            <person name="Khouri H."/>
            <person name="Kiss H."/>
            <person name="Kothari S.P."/>
            <person name="Madupu R."/>
            <person name="Nelson K.E."/>
            <person name="Nelson W.C."/>
            <person name="Paulsen I."/>
            <person name="Penn K."/>
            <person name="Ren Q."/>
            <person name="Rosovitz M.J."/>
            <person name="Selengut J.D."/>
            <person name="Shrivastava S."/>
            <person name="Sullivan S.A."/>
            <person name="Tapia R."/>
            <person name="Thompson L.S."/>
            <person name="Watkins K.L."/>
            <person name="Yang Q."/>
            <person name="Yu C."/>
            <person name="Zafar N."/>
            <person name="Zhou L."/>
            <person name="Kuske C.R."/>
        </authorList>
    </citation>
    <scope>NUCLEOTIDE SEQUENCE [LARGE SCALE GENOMIC DNA]</scope>
    <source>
        <strain evidence="8 9">Ellin345</strain>
    </source>
</reference>
<dbReference type="KEGG" id="aba:Acid345_1922"/>
<dbReference type="Pfam" id="PF07681">
    <property type="entry name" value="DoxX"/>
    <property type="match status" value="1"/>
</dbReference>
<keyword evidence="4 7" id="KW-0812">Transmembrane</keyword>
<keyword evidence="6 7" id="KW-0472">Membrane</keyword>